<dbReference type="EMBL" id="JAPZBT010000002">
    <property type="protein sequence ID" value="KAJ5372377.1"/>
    <property type="molecule type" value="Genomic_DNA"/>
</dbReference>
<proteinExistence type="predicted"/>
<dbReference type="RefSeq" id="XP_056578363.1">
    <property type="nucleotide sequence ID" value="XM_056722113.1"/>
</dbReference>
<organism evidence="1 2">
    <name type="scientific">Penicillium concentricum</name>
    <dbReference type="NCBI Taxonomy" id="293559"/>
    <lineage>
        <taxon>Eukaryota</taxon>
        <taxon>Fungi</taxon>
        <taxon>Dikarya</taxon>
        <taxon>Ascomycota</taxon>
        <taxon>Pezizomycotina</taxon>
        <taxon>Eurotiomycetes</taxon>
        <taxon>Eurotiomycetidae</taxon>
        <taxon>Eurotiales</taxon>
        <taxon>Aspergillaceae</taxon>
        <taxon>Penicillium</taxon>
    </lineage>
</organism>
<sequence>MWTSNIYVVQRHGNTFDTCRSLLGIHQITSHHRRIEYVASDIQKVGKLNRVRIPQPPEFQGTSLLTSQHAARLTPKFRNPTASLRVSLRSRLSLTLCILCLLPMLLGKAKQGIVPVQDAQHEREQIAPVSSSQSHYYRPPARTHQECAV</sequence>
<dbReference type="Proteomes" id="UP001147752">
    <property type="component" value="Unassembled WGS sequence"/>
</dbReference>
<dbReference type="AlphaFoldDB" id="A0A9W9S651"/>
<evidence type="ECO:0000313" key="2">
    <source>
        <dbReference type="Proteomes" id="UP001147752"/>
    </source>
</evidence>
<accession>A0A9W9S651</accession>
<keyword evidence="2" id="KW-1185">Reference proteome</keyword>
<comment type="caution">
    <text evidence="1">The sequence shown here is derived from an EMBL/GenBank/DDBJ whole genome shotgun (WGS) entry which is preliminary data.</text>
</comment>
<name>A0A9W9S651_9EURO</name>
<gene>
    <name evidence="1" type="ORF">N7517_004383</name>
</gene>
<dbReference type="OrthoDB" id="10445432at2759"/>
<reference evidence="1" key="1">
    <citation type="submission" date="2022-12" db="EMBL/GenBank/DDBJ databases">
        <authorList>
            <person name="Petersen C."/>
        </authorList>
    </citation>
    <scope>NUCLEOTIDE SEQUENCE</scope>
    <source>
        <strain evidence="1">IBT 3081</strain>
    </source>
</reference>
<evidence type="ECO:0000313" key="1">
    <source>
        <dbReference type="EMBL" id="KAJ5372377.1"/>
    </source>
</evidence>
<protein>
    <submittedName>
        <fullName evidence="1">Uncharacterized protein</fullName>
    </submittedName>
</protein>
<dbReference type="GeneID" id="81461296"/>
<reference evidence="1" key="2">
    <citation type="journal article" date="2023" name="IMA Fungus">
        <title>Comparative genomic study of the Penicillium genus elucidates a diverse pangenome and 15 lateral gene transfer events.</title>
        <authorList>
            <person name="Petersen C."/>
            <person name="Sorensen T."/>
            <person name="Nielsen M.R."/>
            <person name="Sondergaard T.E."/>
            <person name="Sorensen J.L."/>
            <person name="Fitzpatrick D.A."/>
            <person name="Frisvad J.C."/>
            <person name="Nielsen K.L."/>
        </authorList>
    </citation>
    <scope>NUCLEOTIDE SEQUENCE</scope>
    <source>
        <strain evidence="1">IBT 3081</strain>
    </source>
</reference>